<organism evidence="3 4">
    <name type="scientific">Acetobacter oryzifermentans</name>
    <dbReference type="NCBI Taxonomy" id="1633874"/>
    <lineage>
        <taxon>Bacteria</taxon>
        <taxon>Pseudomonadati</taxon>
        <taxon>Pseudomonadota</taxon>
        <taxon>Alphaproteobacteria</taxon>
        <taxon>Acetobacterales</taxon>
        <taxon>Acetobacteraceae</taxon>
        <taxon>Acetobacter</taxon>
    </lineage>
</organism>
<evidence type="ECO:0008006" key="5">
    <source>
        <dbReference type="Google" id="ProtNLM"/>
    </source>
</evidence>
<sequence>MPYKDRAKNLAYLSAYRAKNRPSPETQAQDGLPPIGGMEYSADGELVRCHACGRWFKSLNNHLKTHNLDQATYKAAYGLKRTASLLPPVTAERYREQAIARGQGKKWGRALPSPSGRPVGLTARLQARVEASKARKGKNMRAGGKVTDA</sequence>
<dbReference type="Pfam" id="PF05443">
    <property type="entry name" value="ROS_MUCR"/>
    <property type="match status" value="1"/>
</dbReference>
<gene>
    <name evidence="3" type="ORF">WG31_01825</name>
</gene>
<dbReference type="Proteomes" id="UP000076595">
    <property type="component" value="Chromosome"/>
</dbReference>
<name>A0ABN4NLU9_9PROT</name>
<dbReference type="InterPro" id="IPR041920">
    <property type="entry name" value="ROS/MUCR_sf"/>
</dbReference>
<feature type="region of interest" description="Disordered" evidence="2">
    <location>
        <begin position="102"/>
        <end position="149"/>
    </location>
</feature>
<evidence type="ECO:0000313" key="3">
    <source>
        <dbReference type="EMBL" id="ANA12907.1"/>
    </source>
</evidence>
<keyword evidence="4" id="KW-1185">Reference proteome</keyword>
<comment type="similarity">
    <text evidence="1">Belongs to the ros/MucR family.</text>
</comment>
<evidence type="ECO:0000256" key="2">
    <source>
        <dbReference type="SAM" id="MobiDB-lite"/>
    </source>
</evidence>
<evidence type="ECO:0000256" key="1">
    <source>
        <dbReference type="ARBA" id="ARBA00007031"/>
    </source>
</evidence>
<dbReference type="InterPro" id="IPR008807">
    <property type="entry name" value="ROS_MUCR"/>
</dbReference>
<accession>A0ABN4NLU9</accession>
<dbReference type="EMBL" id="CP011120">
    <property type="protein sequence ID" value="ANA12907.1"/>
    <property type="molecule type" value="Genomic_DNA"/>
</dbReference>
<evidence type="ECO:0000313" key="4">
    <source>
        <dbReference type="Proteomes" id="UP000076595"/>
    </source>
</evidence>
<proteinExistence type="inferred from homology"/>
<reference evidence="3 4" key="1">
    <citation type="submission" date="2015-03" db="EMBL/GenBank/DDBJ databases">
        <title>Genome study of Acetobacter sp. SLV-7.</title>
        <authorList>
            <person name="Cho G.Y."/>
            <person name="Jeon C.O."/>
        </authorList>
    </citation>
    <scope>NUCLEOTIDE SEQUENCE [LARGE SCALE GENOMIC DNA]</scope>
    <source>
        <strain evidence="3 4">SLV-7</strain>
    </source>
</reference>
<dbReference type="Gene3D" id="1.10.10.1550">
    <property type="entry name" value="ROS/MUCR transcriptional regulator protein"/>
    <property type="match status" value="1"/>
</dbReference>
<protein>
    <recommendedName>
        <fullName evidence="5">MucR family transcriptional regulator</fullName>
    </recommendedName>
</protein>